<dbReference type="SUPFAM" id="SSF55874">
    <property type="entry name" value="ATPase domain of HSP90 chaperone/DNA topoisomerase II/histidine kinase"/>
    <property type="match status" value="1"/>
</dbReference>
<keyword evidence="4" id="KW-0808">Transferase</keyword>
<protein>
    <recommendedName>
        <fullName evidence="2">histidine kinase</fullName>
        <ecNumber evidence="2">2.7.13.3</ecNumber>
    </recommendedName>
</protein>
<evidence type="ECO:0000313" key="11">
    <source>
        <dbReference type="Proteomes" id="UP001548713"/>
    </source>
</evidence>
<dbReference type="RefSeq" id="WP_353985154.1">
    <property type="nucleotide sequence ID" value="NZ_JBEWLY010000023.1"/>
</dbReference>
<keyword evidence="3" id="KW-0597">Phosphoprotein</keyword>
<dbReference type="InterPro" id="IPR035965">
    <property type="entry name" value="PAS-like_dom_sf"/>
</dbReference>
<dbReference type="EMBL" id="JBEWLY010000023">
    <property type="protein sequence ID" value="MET1756667.1"/>
    <property type="molecule type" value="Genomic_DNA"/>
</dbReference>
<sequence length="480" mass="52562">MPIQFEALCTLSPNPYVVVDRTMKIVWMNDAYLRATMRTRDEITGVPMFKAFPSAPGTESYEMLKGSLERVIATGEPDELALIRYDIVNPDGTMEERLWSATHTPLLDDDGAVAFVLQHTVDVTELQGLRRLREEMSVVQRASAVQARNADLLAESERLRRLFEQAPGFMAVLSGPLHHFQLANAAYHRLIGGRDIIGKPVGEALPEVVEQGFVAILDHVRQSGEPYFGRGEPILLGSEGAVLEKRFLDFIYQPIHGAGGSISGVFVQGHDVTDEFLLMQRQELLINELNHRVKNTLAIVQGLAAQSFRSVDPTGVARATFDARLKTLATAHDLLTDRNWEPTLLGETVRMAIAAAAGSDAARAEISGPEVLLAPQNAVALTMAVHELSTNAIKYGALSNDKGRVRVTWEQTPVANGESSLVIKWHEQGGPPVTPPTRKGFGTRLIERGLTAEMGGRAEIDFHPEGLRCRIDLALAQDAS</sequence>
<evidence type="ECO:0000259" key="8">
    <source>
        <dbReference type="SMART" id="SM00091"/>
    </source>
</evidence>
<dbReference type="InterPro" id="IPR011102">
    <property type="entry name" value="Sig_transdc_His_kinase_HWE"/>
</dbReference>
<dbReference type="SMART" id="SM00911">
    <property type="entry name" value="HWE_HK"/>
    <property type="match status" value="1"/>
</dbReference>
<evidence type="ECO:0000256" key="6">
    <source>
        <dbReference type="ARBA" id="ARBA00022777"/>
    </source>
</evidence>
<organism evidence="10 11">
    <name type="scientific">Novosphingobium kalidii</name>
    <dbReference type="NCBI Taxonomy" id="3230299"/>
    <lineage>
        <taxon>Bacteria</taxon>
        <taxon>Pseudomonadati</taxon>
        <taxon>Pseudomonadota</taxon>
        <taxon>Alphaproteobacteria</taxon>
        <taxon>Sphingomonadales</taxon>
        <taxon>Sphingomonadaceae</taxon>
        <taxon>Novosphingobium</taxon>
    </lineage>
</organism>
<evidence type="ECO:0000256" key="7">
    <source>
        <dbReference type="ARBA" id="ARBA00022840"/>
    </source>
</evidence>
<evidence type="ECO:0000256" key="4">
    <source>
        <dbReference type="ARBA" id="ARBA00022679"/>
    </source>
</evidence>
<dbReference type="InterPro" id="IPR000014">
    <property type="entry name" value="PAS"/>
</dbReference>
<feature type="domain" description="PAS" evidence="8">
    <location>
        <begin position="3"/>
        <end position="69"/>
    </location>
</feature>
<dbReference type="Gene3D" id="3.30.450.20">
    <property type="entry name" value="PAS domain"/>
    <property type="match status" value="2"/>
</dbReference>
<dbReference type="PANTHER" id="PTHR41523">
    <property type="entry name" value="TWO-COMPONENT SYSTEM SENSOR PROTEIN"/>
    <property type="match status" value="1"/>
</dbReference>
<dbReference type="Gene3D" id="3.30.565.10">
    <property type="entry name" value="Histidine kinase-like ATPase, C-terminal domain"/>
    <property type="match status" value="1"/>
</dbReference>
<proteinExistence type="predicted"/>
<dbReference type="Proteomes" id="UP001548713">
    <property type="component" value="Unassembled WGS sequence"/>
</dbReference>
<gene>
    <name evidence="10" type="ORF">ABVV53_14580</name>
</gene>
<dbReference type="CDD" id="cd00130">
    <property type="entry name" value="PAS"/>
    <property type="match status" value="1"/>
</dbReference>
<feature type="domain" description="Signal transduction histidine kinase HWE region" evidence="9">
    <location>
        <begin position="288"/>
        <end position="370"/>
    </location>
</feature>
<evidence type="ECO:0000256" key="2">
    <source>
        <dbReference type="ARBA" id="ARBA00012438"/>
    </source>
</evidence>
<dbReference type="Pfam" id="PF08448">
    <property type="entry name" value="PAS_4"/>
    <property type="match status" value="2"/>
</dbReference>
<reference evidence="10 11" key="1">
    <citation type="submission" date="2024-07" db="EMBL/GenBank/DDBJ databases">
        <title>Novosphingobium kalidii RD2P27.</title>
        <authorList>
            <person name="Sun J.-Q."/>
        </authorList>
    </citation>
    <scope>NUCLEOTIDE SEQUENCE [LARGE SCALE GENOMIC DNA]</scope>
    <source>
        <strain evidence="10 11">RD2P27</strain>
    </source>
</reference>
<evidence type="ECO:0000256" key="3">
    <source>
        <dbReference type="ARBA" id="ARBA00022553"/>
    </source>
</evidence>
<comment type="catalytic activity">
    <reaction evidence="1">
        <text>ATP + protein L-histidine = ADP + protein N-phospho-L-histidine.</text>
        <dbReference type="EC" id="2.7.13.3"/>
    </reaction>
</comment>
<evidence type="ECO:0000313" key="10">
    <source>
        <dbReference type="EMBL" id="MET1756667.1"/>
    </source>
</evidence>
<keyword evidence="7" id="KW-0067">ATP-binding</keyword>
<dbReference type="SMART" id="SM00091">
    <property type="entry name" value="PAS"/>
    <property type="match status" value="2"/>
</dbReference>
<name>A0ABV2D468_9SPHN</name>
<dbReference type="Pfam" id="PF07536">
    <property type="entry name" value="HWE_HK"/>
    <property type="match status" value="1"/>
</dbReference>
<keyword evidence="11" id="KW-1185">Reference proteome</keyword>
<dbReference type="InterPro" id="IPR013656">
    <property type="entry name" value="PAS_4"/>
</dbReference>
<evidence type="ECO:0000256" key="5">
    <source>
        <dbReference type="ARBA" id="ARBA00022741"/>
    </source>
</evidence>
<keyword evidence="6" id="KW-0418">Kinase</keyword>
<accession>A0ABV2D468</accession>
<dbReference type="EC" id="2.7.13.3" evidence="2"/>
<evidence type="ECO:0000256" key="1">
    <source>
        <dbReference type="ARBA" id="ARBA00000085"/>
    </source>
</evidence>
<dbReference type="PANTHER" id="PTHR41523:SF7">
    <property type="entry name" value="HISTIDINE KINASE"/>
    <property type="match status" value="1"/>
</dbReference>
<keyword evidence="5" id="KW-0547">Nucleotide-binding</keyword>
<dbReference type="InterPro" id="IPR036890">
    <property type="entry name" value="HATPase_C_sf"/>
</dbReference>
<feature type="domain" description="PAS" evidence="8">
    <location>
        <begin position="157"/>
        <end position="222"/>
    </location>
</feature>
<dbReference type="SUPFAM" id="SSF55785">
    <property type="entry name" value="PYP-like sensor domain (PAS domain)"/>
    <property type="match status" value="2"/>
</dbReference>
<evidence type="ECO:0000259" key="9">
    <source>
        <dbReference type="SMART" id="SM00911"/>
    </source>
</evidence>
<comment type="caution">
    <text evidence="10">The sequence shown here is derived from an EMBL/GenBank/DDBJ whole genome shotgun (WGS) entry which is preliminary data.</text>
</comment>